<keyword evidence="1" id="KW-1133">Transmembrane helix</keyword>
<reference evidence="2 3" key="1">
    <citation type="submission" date="2019-01" db="EMBL/GenBank/DDBJ databases">
        <title>Draft genome sequences of the type strains of six Macrococcus species.</title>
        <authorList>
            <person name="Mazhar S."/>
            <person name="Altermann E."/>
            <person name="Hill C."/>
            <person name="Mcauliffe O."/>
        </authorList>
    </citation>
    <scope>NUCLEOTIDE SEQUENCE [LARGE SCALE GENOMIC DNA]</scope>
    <source>
        <strain evidence="2 3">CCM4811</strain>
    </source>
</reference>
<feature type="transmembrane region" description="Helical" evidence="1">
    <location>
        <begin position="354"/>
        <end position="374"/>
    </location>
</feature>
<keyword evidence="1" id="KW-0812">Transmembrane</keyword>
<dbReference type="RefSeq" id="WP_133431484.1">
    <property type="nucleotide sequence ID" value="NZ_SCWA01000005.1"/>
</dbReference>
<feature type="transmembrane region" description="Helical" evidence="1">
    <location>
        <begin position="300"/>
        <end position="318"/>
    </location>
</feature>
<comment type="caution">
    <text evidence="2">The sequence shown here is derived from an EMBL/GenBank/DDBJ whole genome shotgun (WGS) entry which is preliminary data.</text>
</comment>
<dbReference type="AlphaFoldDB" id="A0A4R6BEN2"/>
<feature type="transmembrane region" description="Helical" evidence="1">
    <location>
        <begin position="55"/>
        <end position="75"/>
    </location>
</feature>
<feature type="transmembrane region" description="Helical" evidence="1">
    <location>
        <begin position="207"/>
        <end position="226"/>
    </location>
</feature>
<evidence type="ECO:0000256" key="1">
    <source>
        <dbReference type="SAM" id="Phobius"/>
    </source>
</evidence>
<dbReference type="PANTHER" id="PTHR36840">
    <property type="entry name" value="BLL5714 PROTEIN"/>
    <property type="match status" value="1"/>
</dbReference>
<evidence type="ECO:0008006" key="4">
    <source>
        <dbReference type="Google" id="ProtNLM"/>
    </source>
</evidence>
<evidence type="ECO:0000313" key="3">
    <source>
        <dbReference type="Proteomes" id="UP000295310"/>
    </source>
</evidence>
<sequence length="386" mass="44488">MEEQLFEDLTDRHKEDKKAVDLSELFYDLVFVYAISQISHTILYTENGDIPLLNFIKYFMMTLVFYTVWSYQTTYTNRFGLIRAKDIFFLLFNMFIAIFLAISLKGEMNAVFDPINICVAILFFSTSLQFFLALKDKILPHDRFAAKLFGINMLISAALALTAIFVSGPLMYVFFIAAILTASLLPMPFRKRIQLSGVNVPHLSERYSLLIIIMFGEAIIGLTKIFDIKHLHFSYPILFMTIISLFGAYWLKSNRLIQQENYSSGLTMTIAHFLMIIGLGMLNASLVLNAKEPVEDSFKIQLMHAAFAFFYAGMILTLQYSHEKFTSDRTLRIIIPVILIISFIIAYITRHMAYTLTITGAVTTTLIFFIYLYIYKKKHPDIQKED</sequence>
<gene>
    <name evidence="2" type="ORF">ERX27_03660</name>
</gene>
<protein>
    <recommendedName>
        <fullName evidence="4">Low temperature requirement protein A</fullName>
    </recommendedName>
</protein>
<feature type="transmembrane region" description="Helical" evidence="1">
    <location>
        <begin position="110"/>
        <end position="132"/>
    </location>
</feature>
<dbReference type="PANTHER" id="PTHR36840:SF1">
    <property type="entry name" value="BLL5714 PROTEIN"/>
    <property type="match status" value="1"/>
</dbReference>
<dbReference type="OrthoDB" id="9798526at2"/>
<accession>A0A4R6BEN2</accession>
<keyword evidence="1" id="KW-0472">Membrane</keyword>
<feature type="transmembrane region" description="Helical" evidence="1">
    <location>
        <begin position="87"/>
        <end position="104"/>
    </location>
</feature>
<feature type="transmembrane region" description="Helical" evidence="1">
    <location>
        <begin position="263"/>
        <end position="288"/>
    </location>
</feature>
<keyword evidence="3" id="KW-1185">Reference proteome</keyword>
<feature type="transmembrane region" description="Helical" evidence="1">
    <location>
        <begin position="330"/>
        <end position="348"/>
    </location>
</feature>
<dbReference type="Pfam" id="PF06772">
    <property type="entry name" value="LtrA"/>
    <property type="match status" value="1"/>
</dbReference>
<dbReference type="EMBL" id="SCWA01000005">
    <property type="protein sequence ID" value="TDL98245.1"/>
    <property type="molecule type" value="Genomic_DNA"/>
</dbReference>
<organism evidence="2 3">
    <name type="scientific">Macrococcus brunensis</name>
    <dbReference type="NCBI Taxonomy" id="198483"/>
    <lineage>
        <taxon>Bacteria</taxon>
        <taxon>Bacillati</taxon>
        <taxon>Bacillota</taxon>
        <taxon>Bacilli</taxon>
        <taxon>Bacillales</taxon>
        <taxon>Staphylococcaceae</taxon>
        <taxon>Macrococcus</taxon>
    </lineage>
</organism>
<evidence type="ECO:0000313" key="2">
    <source>
        <dbReference type="EMBL" id="TDL98245.1"/>
    </source>
</evidence>
<feature type="transmembrane region" description="Helical" evidence="1">
    <location>
        <begin position="170"/>
        <end position="187"/>
    </location>
</feature>
<dbReference type="InterPro" id="IPR010640">
    <property type="entry name" value="Low_temperature_requirement_A"/>
</dbReference>
<name>A0A4R6BEN2_9STAP</name>
<feature type="transmembrane region" description="Helical" evidence="1">
    <location>
        <begin position="232"/>
        <end position="251"/>
    </location>
</feature>
<proteinExistence type="predicted"/>
<dbReference type="Proteomes" id="UP000295310">
    <property type="component" value="Unassembled WGS sequence"/>
</dbReference>